<dbReference type="AlphaFoldDB" id="A0A3M7R9S6"/>
<organism evidence="1 2">
    <name type="scientific">Brachionus plicatilis</name>
    <name type="common">Marine rotifer</name>
    <name type="synonym">Brachionus muelleri</name>
    <dbReference type="NCBI Taxonomy" id="10195"/>
    <lineage>
        <taxon>Eukaryota</taxon>
        <taxon>Metazoa</taxon>
        <taxon>Spiralia</taxon>
        <taxon>Gnathifera</taxon>
        <taxon>Rotifera</taxon>
        <taxon>Eurotatoria</taxon>
        <taxon>Monogononta</taxon>
        <taxon>Pseudotrocha</taxon>
        <taxon>Ploima</taxon>
        <taxon>Brachionidae</taxon>
        <taxon>Brachionus</taxon>
    </lineage>
</organism>
<name>A0A3M7R9S6_BRAPC</name>
<evidence type="ECO:0000313" key="1">
    <source>
        <dbReference type="EMBL" id="RNA20270.1"/>
    </source>
</evidence>
<accession>A0A3M7R9S6</accession>
<evidence type="ECO:0000313" key="2">
    <source>
        <dbReference type="Proteomes" id="UP000276133"/>
    </source>
</evidence>
<dbReference type="EMBL" id="REGN01003885">
    <property type="protein sequence ID" value="RNA20270.1"/>
    <property type="molecule type" value="Genomic_DNA"/>
</dbReference>
<protein>
    <submittedName>
        <fullName evidence="1">Uncharacterized protein</fullName>
    </submittedName>
</protein>
<keyword evidence="2" id="KW-1185">Reference proteome</keyword>
<gene>
    <name evidence="1" type="ORF">BpHYR1_035592</name>
</gene>
<sequence length="113" mass="13210">MDLNVNSCIQLKNKTKVYLHLLEIADLQNLPKCKTIARWLQYTKTSAQNKCNLFLNYVDELTWILSECDLLELKRVTFFLNVKDSASVVEILLLKKILSIFSIEVQIKYKENV</sequence>
<proteinExistence type="predicted"/>
<comment type="caution">
    <text evidence="1">The sequence shown here is derived from an EMBL/GenBank/DDBJ whole genome shotgun (WGS) entry which is preliminary data.</text>
</comment>
<reference evidence="1 2" key="1">
    <citation type="journal article" date="2018" name="Sci. Rep.">
        <title>Genomic signatures of local adaptation to the degree of environmental predictability in rotifers.</title>
        <authorList>
            <person name="Franch-Gras L."/>
            <person name="Hahn C."/>
            <person name="Garcia-Roger E.M."/>
            <person name="Carmona M.J."/>
            <person name="Serra M."/>
            <person name="Gomez A."/>
        </authorList>
    </citation>
    <scope>NUCLEOTIDE SEQUENCE [LARGE SCALE GENOMIC DNA]</scope>
    <source>
        <strain evidence="1">HYR1</strain>
    </source>
</reference>
<dbReference type="Proteomes" id="UP000276133">
    <property type="component" value="Unassembled WGS sequence"/>
</dbReference>